<dbReference type="Pfam" id="PF01427">
    <property type="entry name" value="Peptidase_M15"/>
    <property type="match status" value="1"/>
</dbReference>
<feature type="signal peptide" evidence="11">
    <location>
        <begin position="1"/>
        <end position="22"/>
    </location>
</feature>
<dbReference type="InterPro" id="IPR000755">
    <property type="entry name" value="A_A_dipeptidase"/>
</dbReference>
<feature type="chain" id="PRO_5045879854" description="D-alanyl-D-alanine dipeptidase" evidence="11">
    <location>
        <begin position="23"/>
        <end position="229"/>
    </location>
</feature>
<keyword evidence="11" id="KW-0732">Signal</keyword>
<accession>A0ABT6BIJ0</accession>
<protein>
    <recommendedName>
        <fullName evidence="9 10">D-alanyl-D-alanine dipeptidase</fullName>
        <shortName evidence="9 10">D-Ala-D-Ala dipeptidase</shortName>
        <ecNumber evidence="9 10">3.4.13.22</ecNumber>
    </recommendedName>
</protein>
<dbReference type="EMBL" id="JARJOW010000003">
    <property type="protein sequence ID" value="MDF5690277.1"/>
    <property type="molecule type" value="Genomic_DNA"/>
</dbReference>
<dbReference type="HAMAP" id="MF_01924">
    <property type="entry name" value="A_A_dipeptidase"/>
    <property type="match status" value="1"/>
</dbReference>
<reference evidence="12 13" key="1">
    <citation type="submission" date="2023-03" db="EMBL/GenBank/DDBJ databases">
        <title>Genome sequencing of Aquirufa.</title>
        <authorList>
            <person name="Pitt A."/>
            <person name="Hahn M.W."/>
        </authorList>
    </citation>
    <scope>NUCLEOTIDE SEQUENCE [LARGE SCALE GENOMIC DNA]</scope>
    <source>
        <strain evidence="12 13">WAEICH-18A</strain>
    </source>
</reference>
<gene>
    <name evidence="12" type="ORF">PQG43_05335</name>
</gene>
<evidence type="ECO:0000256" key="8">
    <source>
        <dbReference type="ARBA" id="ARBA00023316"/>
    </source>
</evidence>
<dbReference type="Proteomes" id="UP001321344">
    <property type="component" value="Unassembled WGS sequence"/>
</dbReference>
<dbReference type="Gene3D" id="3.30.1380.10">
    <property type="match status" value="1"/>
</dbReference>
<feature type="active site" description="Proton donor/acceptor" evidence="9">
    <location>
        <position position="209"/>
    </location>
</feature>
<feature type="site" description="Transition state stabilizer" evidence="9">
    <location>
        <position position="105"/>
    </location>
</feature>
<dbReference type="EC" id="3.4.13.22" evidence="9 10"/>
<feature type="binding site" evidence="9">
    <location>
        <position position="212"/>
    </location>
    <ligand>
        <name>Zn(2+)</name>
        <dbReference type="ChEBI" id="CHEBI:29105"/>
        <note>catalytic</note>
    </ligand>
</feature>
<dbReference type="PIRSF" id="PIRSF026671">
    <property type="entry name" value="AA_dipeptidase"/>
    <property type="match status" value="1"/>
</dbReference>
<evidence type="ECO:0000256" key="5">
    <source>
        <dbReference type="ARBA" id="ARBA00022833"/>
    </source>
</evidence>
<evidence type="ECO:0000256" key="9">
    <source>
        <dbReference type="HAMAP-Rule" id="MF_01924"/>
    </source>
</evidence>
<dbReference type="RefSeq" id="WP_276343945.1">
    <property type="nucleotide sequence ID" value="NZ_JARJOW010000003.1"/>
</dbReference>
<evidence type="ECO:0000256" key="7">
    <source>
        <dbReference type="ARBA" id="ARBA00023049"/>
    </source>
</evidence>
<proteinExistence type="inferred from homology"/>
<name>A0ABT6BIJ0_9BACT</name>
<dbReference type="CDD" id="cd14840">
    <property type="entry name" value="D-Ala-D-Ala_dipeptidase_Aad"/>
    <property type="match status" value="1"/>
</dbReference>
<keyword evidence="5 9" id="KW-0862">Zinc</keyword>
<keyword evidence="4 9" id="KW-0378">Hydrolase</keyword>
<comment type="cofactor">
    <cofactor evidence="9">
        <name>Zn(2+)</name>
        <dbReference type="ChEBI" id="CHEBI:29105"/>
    </cofactor>
    <text evidence="9">Binds 1 zinc ion per subunit.</text>
</comment>
<organism evidence="12 13">
    <name type="scientific">Aquirufa aurantiipilula</name>
    <dbReference type="NCBI Taxonomy" id="2696561"/>
    <lineage>
        <taxon>Bacteria</taxon>
        <taxon>Pseudomonadati</taxon>
        <taxon>Bacteroidota</taxon>
        <taxon>Cytophagia</taxon>
        <taxon>Cytophagales</taxon>
        <taxon>Flectobacillaceae</taxon>
        <taxon>Aquirufa</taxon>
    </lineage>
</organism>
<keyword evidence="13" id="KW-1185">Reference proteome</keyword>
<dbReference type="InterPro" id="IPR009045">
    <property type="entry name" value="Zn_M74/Hedgehog-like"/>
</dbReference>
<evidence type="ECO:0000313" key="13">
    <source>
        <dbReference type="Proteomes" id="UP001321344"/>
    </source>
</evidence>
<keyword evidence="3 9" id="KW-0479">Metal-binding</keyword>
<evidence type="ECO:0000256" key="2">
    <source>
        <dbReference type="ARBA" id="ARBA00022670"/>
    </source>
</evidence>
<keyword evidence="2 9" id="KW-0645">Protease</keyword>
<comment type="similarity">
    <text evidence="9 10">Belongs to the peptidase M15D family.</text>
</comment>
<evidence type="ECO:0000256" key="6">
    <source>
        <dbReference type="ARBA" id="ARBA00022997"/>
    </source>
</evidence>
<dbReference type="PANTHER" id="PTHR43126:SF2">
    <property type="entry name" value="D-ALANYL-D-ALANINE DIPEPTIDASE"/>
    <property type="match status" value="1"/>
</dbReference>
<evidence type="ECO:0000256" key="10">
    <source>
        <dbReference type="PIRNR" id="PIRNR026671"/>
    </source>
</evidence>
<keyword evidence="6 9" id="KW-0224">Dipeptidase</keyword>
<evidence type="ECO:0000313" key="12">
    <source>
        <dbReference type="EMBL" id="MDF5690277.1"/>
    </source>
</evidence>
<comment type="catalytic activity">
    <reaction evidence="1 9 10">
        <text>D-alanyl-D-alanine + H2O = 2 D-alanine</text>
        <dbReference type="Rhea" id="RHEA:20661"/>
        <dbReference type="ChEBI" id="CHEBI:15377"/>
        <dbReference type="ChEBI" id="CHEBI:57416"/>
        <dbReference type="ChEBI" id="CHEBI:57822"/>
        <dbReference type="EC" id="3.4.13.22"/>
    </reaction>
</comment>
<dbReference type="PANTHER" id="PTHR43126">
    <property type="entry name" value="D-ALANYL-D-ALANINE DIPEPTIDASE"/>
    <property type="match status" value="1"/>
</dbReference>
<evidence type="ECO:0000256" key="3">
    <source>
        <dbReference type="ARBA" id="ARBA00022723"/>
    </source>
</evidence>
<evidence type="ECO:0000256" key="1">
    <source>
        <dbReference type="ARBA" id="ARBA00001362"/>
    </source>
</evidence>
<comment type="caution">
    <text evidence="12">The sequence shown here is derived from an EMBL/GenBank/DDBJ whole genome shotgun (WGS) entry which is preliminary data.</text>
</comment>
<evidence type="ECO:0000256" key="4">
    <source>
        <dbReference type="ARBA" id="ARBA00022801"/>
    </source>
</evidence>
<sequence>MSYSFSITSAFILSLMLHPLMAQQKPCMYEEKMRNQGLLEVQSEIKQVLVQLKYATTDNFMHQNVYGCLTKAFLQKETVNKLAQAQSLLEIEKPGFHLLIYDATRPLSKQWDLWNALSQYPPKIRRNYVASPQEHSIHNYGSAVDLTIADEQGNALDMGTPFDYFGKEAYPKAEKELLKKGILSKEVYQNRLLLRKVMQKAGFLPIEYEWWHFNAFSRAEAKKRFQVVQ</sequence>
<dbReference type="SUPFAM" id="SSF55166">
    <property type="entry name" value="Hedgehog/DD-peptidase"/>
    <property type="match status" value="1"/>
</dbReference>
<comment type="function">
    <text evidence="9 10">Catalyzes hydrolysis of the D-alanyl-D-alanine dipeptide.</text>
</comment>
<feature type="binding site" evidence="9">
    <location>
        <position position="145"/>
    </location>
    <ligand>
        <name>Zn(2+)</name>
        <dbReference type="ChEBI" id="CHEBI:29105"/>
        <note>catalytic</note>
    </ligand>
</feature>
<feature type="binding site" evidence="9">
    <location>
        <position position="138"/>
    </location>
    <ligand>
        <name>Zn(2+)</name>
        <dbReference type="ChEBI" id="CHEBI:29105"/>
        <note>catalytic</note>
    </ligand>
</feature>
<keyword evidence="7 9" id="KW-0482">Metalloprotease</keyword>
<keyword evidence="8 10" id="KW-0961">Cell wall biogenesis/degradation</keyword>
<evidence type="ECO:0000256" key="11">
    <source>
        <dbReference type="SAM" id="SignalP"/>
    </source>
</evidence>